<name>A0A330LAK6_9BACT</name>
<comment type="similarity">
    <text evidence="1 3">Belongs to the glycosyl hydrolase 57 family.</text>
</comment>
<evidence type="ECO:0000256" key="1">
    <source>
        <dbReference type="ARBA" id="ARBA00006821"/>
    </source>
</evidence>
<organism evidence="5 6">
    <name type="scientific">Nitrospira lenta</name>
    <dbReference type="NCBI Taxonomy" id="1436998"/>
    <lineage>
        <taxon>Bacteria</taxon>
        <taxon>Pseudomonadati</taxon>
        <taxon>Nitrospirota</taxon>
        <taxon>Nitrospiria</taxon>
        <taxon>Nitrospirales</taxon>
        <taxon>Nitrospiraceae</taxon>
        <taxon>Nitrospira</taxon>
    </lineage>
</organism>
<dbReference type="PANTHER" id="PTHR36306">
    <property type="entry name" value="ALPHA-AMYLASE-RELATED-RELATED"/>
    <property type="match status" value="1"/>
</dbReference>
<dbReference type="CDD" id="cd10796">
    <property type="entry name" value="GH57N_APU"/>
    <property type="match status" value="1"/>
</dbReference>
<evidence type="ECO:0000256" key="3">
    <source>
        <dbReference type="RuleBase" id="RU361196"/>
    </source>
</evidence>
<keyword evidence="6" id="KW-1185">Reference proteome</keyword>
<dbReference type="Gene3D" id="2.60.40.10">
    <property type="entry name" value="Immunoglobulins"/>
    <property type="match status" value="1"/>
</dbReference>
<dbReference type="InterPro" id="IPR027291">
    <property type="entry name" value="Glyco_hydro_38_N_sf"/>
</dbReference>
<dbReference type="InterPro" id="IPR011330">
    <property type="entry name" value="Glyco_hydro/deAcase_b/a-brl"/>
</dbReference>
<dbReference type="EMBL" id="OUNR01000019">
    <property type="protein sequence ID" value="SPP66342.1"/>
    <property type="molecule type" value="Genomic_DNA"/>
</dbReference>
<evidence type="ECO:0000313" key="5">
    <source>
        <dbReference type="EMBL" id="SPP66342.1"/>
    </source>
</evidence>
<dbReference type="AlphaFoldDB" id="A0A330LAK6"/>
<dbReference type="GO" id="GO:0003824">
    <property type="term" value="F:catalytic activity"/>
    <property type="evidence" value="ECO:0007669"/>
    <property type="project" value="InterPro"/>
</dbReference>
<dbReference type="Pfam" id="PF03065">
    <property type="entry name" value="Glyco_hydro_57"/>
    <property type="match status" value="1"/>
</dbReference>
<evidence type="ECO:0000259" key="4">
    <source>
        <dbReference type="Pfam" id="PF03065"/>
    </source>
</evidence>
<sequence length="787" mass="89489">MTEADRGEASRTMVIWHLTPDAPRVPFLVSGGQHANLQFGTWPIESGQRIWIDYRVLHQDGTKTTGQVAGTWNFNREANSFWYLNVGPFTDGDRVEYRLRGQSLAGPRDGGTFNFEVGPKLHLAILWHQHQPLYKDLQAKRPQGAYRFPWVRLHAIRDYYAMAAMLEPYPDVHLTINLTPVLLWQIEDYAERDATDQALDLTLTAAARLSAAQREELLSTFFEADWHGQIYPWPRYRELFAQRRDGKLFTTQDLTDLQMWFNLAWFAPEFQEGPVSLPDGGTASVADLIRQGRGFTMTQIEQMVGEQLTIMRNVVAIHRRLQDRGQIEVSTTPFYHPILPLLVDTDQATIDRDGATHPTRFHRPEDATVQVHQAVTFYLDRFGHPPAGMWPAEGAVGQPVVSLFAEAGMHWIATDRGVLERSGQYGYDVQNPNVLCQGYRAEGEAGRGLAVFFRDTRLSDKIGFQYQRYPDPREAAMDFLRELKERFAWRVNDPPNRIVSIILDGENAWGAYPQQARPFLHALYAALAGDPEIRTVTFREYLEGNPARRVPAHSLTALPQVYDLFEASWIDENGSRSGNDLGTWIGEAEENRAWDLLRETRDWLDQVKTTPRRRVRAFDSLYAAEGSDWFWWFGEDQTSDSDADFDDLFRQHLTNVYRAADHTPPVTLRTSIVPHTLIWTFARPIASIRPEDQLTIRTNCAGQLLWRIDPDGPWRTDEMIPAGGVMAAVHRFGVTLGPFPASVRAVEFQFQCAHPGCCGTDPCCRFELRRIKVTGASSVPGAAFGEI</sequence>
<dbReference type="InterPro" id="IPR004300">
    <property type="entry name" value="Glyco_hydro_57_N"/>
</dbReference>
<reference evidence="6" key="1">
    <citation type="submission" date="2018-04" db="EMBL/GenBank/DDBJ databases">
        <authorList>
            <person name="Lucker S."/>
            <person name="Sakoula D."/>
        </authorList>
    </citation>
    <scope>NUCLEOTIDE SEQUENCE [LARGE SCALE GENOMIC DNA]</scope>
</reference>
<evidence type="ECO:0000313" key="6">
    <source>
        <dbReference type="Proteomes" id="UP000248168"/>
    </source>
</evidence>
<dbReference type="PANTHER" id="PTHR36306:SF1">
    <property type="entry name" value="ALPHA-AMYLASE-RELATED"/>
    <property type="match status" value="1"/>
</dbReference>
<accession>A0A330LAK6</accession>
<protein>
    <recommendedName>
        <fullName evidence="4">Glycoside hydrolase family 57 N-terminal domain-containing protein</fullName>
    </recommendedName>
</protein>
<dbReference type="SUPFAM" id="SSF88713">
    <property type="entry name" value="Glycoside hydrolase/deacetylase"/>
    <property type="match status" value="1"/>
</dbReference>
<proteinExistence type="inferred from homology"/>
<dbReference type="InterPro" id="IPR013783">
    <property type="entry name" value="Ig-like_fold"/>
</dbReference>
<feature type="domain" description="Glycoside hydrolase family 57 N-terminal" evidence="4">
    <location>
        <begin position="124"/>
        <end position="550"/>
    </location>
</feature>
<evidence type="ECO:0000256" key="2">
    <source>
        <dbReference type="ARBA" id="ARBA00023277"/>
    </source>
</evidence>
<dbReference type="Gene3D" id="3.20.110.10">
    <property type="entry name" value="Glycoside hydrolase 38, N terminal domain"/>
    <property type="match status" value="1"/>
</dbReference>
<gene>
    <name evidence="5" type="ORF">NITLEN_60145</name>
</gene>
<keyword evidence="2 3" id="KW-0119">Carbohydrate metabolism</keyword>
<dbReference type="GO" id="GO:0005975">
    <property type="term" value="P:carbohydrate metabolic process"/>
    <property type="evidence" value="ECO:0007669"/>
    <property type="project" value="InterPro"/>
</dbReference>
<dbReference type="InterPro" id="IPR052046">
    <property type="entry name" value="GH57_Enzymes"/>
</dbReference>
<dbReference type="Proteomes" id="UP000248168">
    <property type="component" value="Unassembled WGS sequence"/>
</dbReference>
<dbReference type="InParanoid" id="A0A330LAK6"/>